<proteinExistence type="predicted"/>
<protein>
    <submittedName>
        <fullName evidence="3">Uncharacterized protein</fullName>
    </submittedName>
</protein>
<keyword evidence="4" id="KW-1185">Reference proteome</keyword>
<keyword evidence="2" id="KW-0472">Membrane</keyword>
<feature type="region of interest" description="Disordered" evidence="1">
    <location>
        <begin position="37"/>
        <end position="88"/>
    </location>
</feature>
<dbReference type="RefSeq" id="WP_313762066.1">
    <property type="nucleotide sequence ID" value="NZ_BAAAVH010000084.1"/>
</dbReference>
<dbReference type="Proteomes" id="UP001596067">
    <property type="component" value="Unassembled WGS sequence"/>
</dbReference>
<reference evidence="4" key="1">
    <citation type="journal article" date="2019" name="Int. J. Syst. Evol. Microbiol.">
        <title>The Global Catalogue of Microorganisms (GCM) 10K type strain sequencing project: providing services to taxonomists for standard genome sequencing and annotation.</title>
        <authorList>
            <consortium name="The Broad Institute Genomics Platform"/>
            <consortium name="The Broad Institute Genome Sequencing Center for Infectious Disease"/>
            <person name="Wu L."/>
            <person name="Ma J."/>
        </authorList>
    </citation>
    <scope>NUCLEOTIDE SEQUENCE [LARGE SCALE GENOMIC DNA]</scope>
    <source>
        <strain evidence="4">CGMCC 4.1469</strain>
    </source>
</reference>
<evidence type="ECO:0000313" key="3">
    <source>
        <dbReference type="EMBL" id="MFC5885168.1"/>
    </source>
</evidence>
<keyword evidence="2" id="KW-1133">Transmembrane helix</keyword>
<name>A0ABW1ESZ4_9ACTN</name>
<sequence length="197" mass="19730">MTGRGGTWLLAGAGWLFADLMVVMVLVVLGGQSTPLPVAAPSSSPSAAGSPSAPASSSASSSSSPTSPAPKPTATAPAPPPGLDPNSTSVVVEVDVDGLLGGDPAARTAFANRLKAEIGPYTGRSAALVFVWGTAAGCAHCTADLGRSQGLADAAAPLVHAVAPGFFPADDRRLIRPYLDGQGRPGTVRLELFFIRT</sequence>
<evidence type="ECO:0000256" key="1">
    <source>
        <dbReference type="SAM" id="MobiDB-lite"/>
    </source>
</evidence>
<gene>
    <name evidence="3" type="ORF">ACFP0N_09315</name>
</gene>
<dbReference type="EMBL" id="JBHSOD010000008">
    <property type="protein sequence ID" value="MFC5885168.1"/>
    <property type="molecule type" value="Genomic_DNA"/>
</dbReference>
<feature type="compositionally biased region" description="Low complexity" evidence="1">
    <location>
        <begin position="37"/>
        <end position="66"/>
    </location>
</feature>
<evidence type="ECO:0000313" key="4">
    <source>
        <dbReference type="Proteomes" id="UP001596067"/>
    </source>
</evidence>
<feature type="compositionally biased region" description="Pro residues" evidence="1">
    <location>
        <begin position="67"/>
        <end position="83"/>
    </location>
</feature>
<organism evidence="3 4">
    <name type="scientific">Kitasatospora aburaviensis</name>
    <dbReference type="NCBI Taxonomy" id="67265"/>
    <lineage>
        <taxon>Bacteria</taxon>
        <taxon>Bacillati</taxon>
        <taxon>Actinomycetota</taxon>
        <taxon>Actinomycetes</taxon>
        <taxon>Kitasatosporales</taxon>
        <taxon>Streptomycetaceae</taxon>
        <taxon>Kitasatospora</taxon>
    </lineage>
</organism>
<evidence type="ECO:0000256" key="2">
    <source>
        <dbReference type="SAM" id="Phobius"/>
    </source>
</evidence>
<keyword evidence="2" id="KW-0812">Transmembrane</keyword>
<comment type="caution">
    <text evidence="3">The sequence shown here is derived from an EMBL/GenBank/DDBJ whole genome shotgun (WGS) entry which is preliminary data.</text>
</comment>
<feature type="transmembrane region" description="Helical" evidence="2">
    <location>
        <begin position="6"/>
        <end position="29"/>
    </location>
</feature>
<accession>A0ABW1ESZ4</accession>